<dbReference type="InterPro" id="IPR002921">
    <property type="entry name" value="Fungal_lipase-type"/>
</dbReference>
<accession>A0A9D2HJA2</accession>
<evidence type="ECO:0000256" key="2">
    <source>
        <dbReference type="SAM" id="MobiDB-lite"/>
    </source>
</evidence>
<proteinExistence type="predicted"/>
<feature type="region of interest" description="Disordered" evidence="2">
    <location>
        <begin position="559"/>
        <end position="596"/>
    </location>
</feature>
<dbReference type="AlphaFoldDB" id="A0A9D2HJA2"/>
<protein>
    <submittedName>
        <fullName evidence="5">InlB B-repeat-containing protein</fullName>
    </submittedName>
</protein>
<reference evidence="5" key="1">
    <citation type="journal article" date="2021" name="PeerJ">
        <title>Extensive microbial diversity within the chicken gut microbiome revealed by metagenomics and culture.</title>
        <authorList>
            <person name="Gilroy R."/>
            <person name="Ravi A."/>
            <person name="Getino M."/>
            <person name="Pursley I."/>
            <person name="Horton D.L."/>
            <person name="Alikhan N.F."/>
            <person name="Baker D."/>
            <person name="Gharbi K."/>
            <person name="Hall N."/>
            <person name="Watson M."/>
            <person name="Adriaenssens E.M."/>
            <person name="Foster-Nyarko E."/>
            <person name="Jarju S."/>
            <person name="Secka A."/>
            <person name="Antonio M."/>
            <person name="Oren A."/>
            <person name="Chaudhuri R.R."/>
            <person name="La Ragione R."/>
            <person name="Hildebrand F."/>
            <person name="Pallen M.J."/>
        </authorList>
    </citation>
    <scope>NUCLEOTIDE SEQUENCE</scope>
    <source>
        <strain evidence="5">CHK178-16964</strain>
    </source>
</reference>
<reference evidence="5" key="2">
    <citation type="submission" date="2021-04" db="EMBL/GenBank/DDBJ databases">
        <authorList>
            <person name="Gilroy R."/>
        </authorList>
    </citation>
    <scope>NUCLEOTIDE SEQUENCE</scope>
    <source>
        <strain evidence="5">CHK178-16964</strain>
    </source>
</reference>
<name>A0A9D2HJA2_9FIRM</name>
<evidence type="ECO:0000259" key="4">
    <source>
        <dbReference type="Pfam" id="PF18998"/>
    </source>
</evidence>
<comment type="caution">
    <text evidence="5">The sequence shown here is derived from an EMBL/GenBank/DDBJ whole genome shotgun (WGS) entry which is preliminary data.</text>
</comment>
<dbReference type="InterPro" id="IPR029058">
    <property type="entry name" value="AB_hydrolase_fold"/>
</dbReference>
<sequence>TVGTKEWVGNLYLGTEEEEHKVFEIAKNNVASAVYQYKNEHNLYDQKLKLLLCGHSRAAAVANLLAAEFDRTKLLGIVPSDIYAYTYATPNVTTKGMVRDELYNNIFNIVDYLDMVPSVPLKSMGYDKYGNTFVIANRWVENYENTKRRVSVEYSKYKGDESYEPIEIMDYIDMFDFPSEEKDKLIEILYKELDITDLEEATRQLIEEALEEVLEYFKDDPAARKKLSKEKMVMFNGFLVTVDVLTTIDIDYIKKLICTHTTASYMAWMENSSGIWPEGMYRFKCLQIACPVDVEIYNSNGRLVGRIASNTVDETIENGICTFTEGDIKYAILPGDGEYSVKIVGTDNGTMSYSIIEYDEDGELYRVVTADGIEVTNGKTFRGEINSITGTPRENYRLICDDQSIVSMEKELMENEIFVSASVLGNGEVRGTGFYTAGETVELRAIPENSQFEGWYQDGELVSTELVYSFTSDTDVLLQARFTEGAAEAGYQVTFDSKGGTPVEIQIVAVGGKVQEPETPVKDGYQFDGWYYNGERYDFSTIVTADMLLEAGWIQNSTSNPSGGGSSGSGGSSGGSGSGGGSGSSPSASSSNTDGTPDYVVKGGTWVLHESGKWQYINGRVYTNEWAALENPYADASMGQSTFDWFRFDENGFMVTGWFTDEYGDSYYLNPVSDGTQGRMITGWFSIDNAWYFFTKESNGKKGAMFKNTATPDGKTVNEKGQYVVDGVVQQTLD</sequence>
<dbReference type="InterPro" id="IPR042229">
    <property type="entry name" value="Listeria/Bacterioides_rpt_sf"/>
</dbReference>
<dbReference type="Proteomes" id="UP000823900">
    <property type="component" value="Unassembled WGS sequence"/>
</dbReference>
<dbReference type="SUPFAM" id="SSF53474">
    <property type="entry name" value="alpha/beta-Hydrolases"/>
    <property type="match status" value="1"/>
</dbReference>
<dbReference type="EMBL" id="DWZA01000109">
    <property type="protein sequence ID" value="HJA72630.1"/>
    <property type="molecule type" value="Genomic_DNA"/>
</dbReference>
<dbReference type="Gene3D" id="3.40.50.1820">
    <property type="entry name" value="alpha/beta hydrolase"/>
    <property type="match status" value="1"/>
</dbReference>
<organism evidence="5 6">
    <name type="scientific">Candidatus Lachnoclostridium stercoravium</name>
    <dbReference type="NCBI Taxonomy" id="2838633"/>
    <lineage>
        <taxon>Bacteria</taxon>
        <taxon>Bacillati</taxon>
        <taxon>Bacillota</taxon>
        <taxon>Clostridia</taxon>
        <taxon>Lachnospirales</taxon>
        <taxon>Lachnospiraceae</taxon>
    </lineage>
</organism>
<evidence type="ECO:0000313" key="6">
    <source>
        <dbReference type="Proteomes" id="UP000823900"/>
    </source>
</evidence>
<dbReference type="InterPro" id="IPR013378">
    <property type="entry name" value="InlB-like_B-rpt"/>
</dbReference>
<dbReference type="Pfam" id="PF01764">
    <property type="entry name" value="Lipase_3"/>
    <property type="match status" value="1"/>
</dbReference>
<gene>
    <name evidence="5" type="ORF">IAA07_13820</name>
</gene>
<dbReference type="Gene3D" id="2.60.40.4270">
    <property type="entry name" value="Listeria-Bacteroides repeat domain"/>
    <property type="match status" value="1"/>
</dbReference>
<dbReference type="InterPro" id="IPR044060">
    <property type="entry name" value="Bacterial_rp_domain"/>
</dbReference>
<evidence type="ECO:0000313" key="5">
    <source>
        <dbReference type="EMBL" id="HJA72630.1"/>
    </source>
</evidence>
<feature type="compositionally biased region" description="Gly residues" evidence="2">
    <location>
        <begin position="562"/>
        <end position="583"/>
    </location>
</feature>
<dbReference type="Pfam" id="PF18998">
    <property type="entry name" value="Flg_new_2"/>
    <property type="match status" value="1"/>
</dbReference>
<dbReference type="Pfam" id="PF09479">
    <property type="entry name" value="Flg_new"/>
    <property type="match status" value="1"/>
</dbReference>
<evidence type="ECO:0000256" key="1">
    <source>
        <dbReference type="ARBA" id="ARBA00004196"/>
    </source>
</evidence>
<comment type="subcellular location">
    <subcellularLocation>
        <location evidence="1">Cell envelope</location>
    </subcellularLocation>
</comment>
<feature type="non-terminal residue" evidence="5">
    <location>
        <position position="1"/>
    </location>
</feature>
<dbReference type="GO" id="GO:0006629">
    <property type="term" value="P:lipid metabolic process"/>
    <property type="evidence" value="ECO:0007669"/>
    <property type="project" value="InterPro"/>
</dbReference>
<evidence type="ECO:0000259" key="3">
    <source>
        <dbReference type="Pfam" id="PF01764"/>
    </source>
</evidence>
<feature type="domain" description="Bacterial repeat" evidence="4">
    <location>
        <begin position="425"/>
        <end position="484"/>
    </location>
</feature>
<feature type="domain" description="Fungal lipase-type" evidence="3">
    <location>
        <begin position="25"/>
        <end position="122"/>
    </location>
</feature>
<dbReference type="SUPFAM" id="SSF69360">
    <property type="entry name" value="Cell wall binding repeat"/>
    <property type="match status" value="1"/>
</dbReference>
<dbReference type="Gene3D" id="2.10.270.10">
    <property type="entry name" value="Cholin Binding"/>
    <property type="match status" value="1"/>
</dbReference>
<dbReference type="GO" id="GO:0030313">
    <property type="term" value="C:cell envelope"/>
    <property type="evidence" value="ECO:0007669"/>
    <property type="project" value="UniProtKB-SubCell"/>
</dbReference>